<sequence length="449" mass="50048">MRTSGSYMELSQPTQEEEVDPVIDLDSIEGSRDRTIPTSTRNNSSLFPVVIPCDLSQMTNFSRPHIIAAHDAPPVSPIDGANTFTMISRPALLRSSASSLRWRQSVEDGMSELPLGDVERSVPDVAATLRTGSQRQLSGTRQLRYQPSLPSPREDVEQTDFPSAPPSRHASSEIVPSSRKPVNKARYYSHALSDIDKQALTVGEIGDNLREWSSADLLWYQDARVELVPFCENRAEVLMAIAKDKRHSEEFVLQTQKNQEYLSQLLSGGLQQNESERGASLSRDSTQSMIDLRVPSGLGQTSEPSPRHSSEMVQRSLPSSPRGEPQTRLSRSGRARNSDYFARRHDRHISAQSRASSLSTESDSRVRSPLAQEFKADAATTFDSFLVPHKSGKGETHRDSENASKEPETPDSDSVGSFPRRLSKMPSMDMMRQRLSKRPSRNLLESQKK</sequence>
<feature type="compositionally biased region" description="Polar residues" evidence="1">
    <location>
        <begin position="1"/>
        <end position="14"/>
    </location>
</feature>
<dbReference type="Proteomes" id="UP000799291">
    <property type="component" value="Unassembled WGS sequence"/>
</dbReference>
<proteinExistence type="predicted"/>
<accession>A0A6G1ICV9</accession>
<dbReference type="EMBL" id="MU005643">
    <property type="protein sequence ID" value="KAF2675965.1"/>
    <property type="molecule type" value="Genomic_DNA"/>
</dbReference>
<evidence type="ECO:0000313" key="3">
    <source>
        <dbReference type="Proteomes" id="UP000799291"/>
    </source>
</evidence>
<keyword evidence="3" id="KW-1185">Reference proteome</keyword>
<gene>
    <name evidence="2" type="ORF">K458DRAFT_397445</name>
</gene>
<feature type="region of interest" description="Disordered" evidence="1">
    <location>
        <begin position="1"/>
        <end position="20"/>
    </location>
</feature>
<feature type="region of interest" description="Disordered" evidence="1">
    <location>
        <begin position="131"/>
        <end position="179"/>
    </location>
</feature>
<dbReference type="OrthoDB" id="3769170at2759"/>
<evidence type="ECO:0000256" key="1">
    <source>
        <dbReference type="SAM" id="MobiDB-lite"/>
    </source>
</evidence>
<organism evidence="2 3">
    <name type="scientific">Lentithecium fluviatile CBS 122367</name>
    <dbReference type="NCBI Taxonomy" id="1168545"/>
    <lineage>
        <taxon>Eukaryota</taxon>
        <taxon>Fungi</taxon>
        <taxon>Dikarya</taxon>
        <taxon>Ascomycota</taxon>
        <taxon>Pezizomycotina</taxon>
        <taxon>Dothideomycetes</taxon>
        <taxon>Pleosporomycetidae</taxon>
        <taxon>Pleosporales</taxon>
        <taxon>Massarineae</taxon>
        <taxon>Lentitheciaceae</taxon>
        <taxon>Lentithecium</taxon>
    </lineage>
</organism>
<protein>
    <submittedName>
        <fullName evidence="2">Uncharacterized protein</fullName>
    </submittedName>
</protein>
<feature type="compositionally biased region" description="Basic and acidic residues" evidence="1">
    <location>
        <begin position="392"/>
        <end position="408"/>
    </location>
</feature>
<evidence type="ECO:0000313" key="2">
    <source>
        <dbReference type="EMBL" id="KAF2675965.1"/>
    </source>
</evidence>
<reference evidence="2" key="1">
    <citation type="journal article" date="2020" name="Stud. Mycol.">
        <title>101 Dothideomycetes genomes: a test case for predicting lifestyles and emergence of pathogens.</title>
        <authorList>
            <person name="Haridas S."/>
            <person name="Albert R."/>
            <person name="Binder M."/>
            <person name="Bloem J."/>
            <person name="Labutti K."/>
            <person name="Salamov A."/>
            <person name="Andreopoulos B."/>
            <person name="Baker S."/>
            <person name="Barry K."/>
            <person name="Bills G."/>
            <person name="Bluhm B."/>
            <person name="Cannon C."/>
            <person name="Castanera R."/>
            <person name="Culley D."/>
            <person name="Daum C."/>
            <person name="Ezra D."/>
            <person name="Gonzalez J."/>
            <person name="Henrissat B."/>
            <person name="Kuo A."/>
            <person name="Liang C."/>
            <person name="Lipzen A."/>
            <person name="Lutzoni F."/>
            <person name="Magnuson J."/>
            <person name="Mondo S."/>
            <person name="Nolan M."/>
            <person name="Ohm R."/>
            <person name="Pangilinan J."/>
            <person name="Park H.-J."/>
            <person name="Ramirez L."/>
            <person name="Alfaro M."/>
            <person name="Sun H."/>
            <person name="Tritt A."/>
            <person name="Yoshinaga Y."/>
            <person name="Zwiers L.-H."/>
            <person name="Turgeon B."/>
            <person name="Goodwin S."/>
            <person name="Spatafora J."/>
            <person name="Crous P."/>
            <person name="Grigoriev I."/>
        </authorList>
    </citation>
    <scope>NUCLEOTIDE SEQUENCE</scope>
    <source>
        <strain evidence="2">CBS 122367</strain>
    </source>
</reference>
<name>A0A6G1ICV9_9PLEO</name>
<dbReference type="AlphaFoldDB" id="A0A6G1ICV9"/>
<feature type="compositionally biased region" description="Polar residues" evidence="1">
    <location>
        <begin position="131"/>
        <end position="145"/>
    </location>
</feature>
<feature type="compositionally biased region" description="Polar residues" evidence="1">
    <location>
        <begin position="350"/>
        <end position="361"/>
    </location>
</feature>
<feature type="region of interest" description="Disordered" evidence="1">
    <location>
        <begin position="268"/>
        <end position="449"/>
    </location>
</feature>